<organism evidence="1 2">
    <name type="scientific">Adineta steineri</name>
    <dbReference type="NCBI Taxonomy" id="433720"/>
    <lineage>
        <taxon>Eukaryota</taxon>
        <taxon>Metazoa</taxon>
        <taxon>Spiralia</taxon>
        <taxon>Gnathifera</taxon>
        <taxon>Rotifera</taxon>
        <taxon>Eurotatoria</taxon>
        <taxon>Bdelloidea</taxon>
        <taxon>Adinetida</taxon>
        <taxon>Adinetidae</taxon>
        <taxon>Adineta</taxon>
    </lineage>
</organism>
<dbReference type="SUPFAM" id="SSF101898">
    <property type="entry name" value="NHL repeat"/>
    <property type="match status" value="1"/>
</dbReference>
<dbReference type="Gene3D" id="2.120.10.30">
    <property type="entry name" value="TolB, C-terminal domain"/>
    <property type="match status" value="1"/>
</dbReference>
<reference evidence="1" key="1">
    <citation type="submission" date="2021-02" db="EMBL/GenBank/DDBJ databases">
        <authorList>
            <person name="Nowell W R."/>
        </authorList>
    </citation>
    <scope>NUCLEOTIDE SEQUENCE</scope>
</reference>
<dbReference type="AlphaFoldDB" id="A0A820P4P1"/>
<protein>
    <submittedName>
        <fullName evidence="1">Uncharacterized protein</fullName>
    </submittedName>
</protein>
<evidence type="ECO:0000313" key="2">
    <source>
        <dbReference type="Proteomes" id="UP000663868"/>
    </source>
</evidence>
<comment type="caution">
    <text evidence="1">The sequence shown here is derived from an EMBL/GenBank/DDBJ whole genome shotgun (WGS) entry which is preliminary data.</text>
</comment>
<evidence type="ECO:0000313" key="1">
    <source>
        <dbReference type="EMBL" id="CAF4398164.1"/>
    </source>
</evidence>
<accession>A0A820P4P1</accession>
<dbReference type="Proteomes" id="UP000663868">
    <property type="component" value="Unassembled WGS sequence"/>
</dbReference>
<proteinExistence type="predicted"/>
<dbReference type="InterPro" id="IPR011042">
    <property type="entry name" value="6-blade_b-propeller_TolB-like"/>
</dbReference>
<dbReference type="EMBL" id="CAJOBB010024101">
    <property type="protein sequence ID" value="CAF4398164.1"/>
    <property type="molecule type" value="Genomic_DNA"/>
</dbReference>
<name>A0A820P4P1_9BILA</name>
<gene>
    <name evidence="1" type="ORF">KXQ929_LOCUS50864</name>
</gene>
<sequence>MIVDKQIDSTIIADRGNKRVIEWLGQTQRILIKKIHCYGLAMDKHGFLYVSDEKKNEVKRWKMGEYNNKGIIVAGGNGKGSQLNQLKSPGFIFVGEDQSIYVSDRKNHRVIKWIKGAKEGTVVAGGNDEGENLTF</sequence>